<evidence type="ECO:0000256" key="1">
    <source>
        <dbReference type="ARBA" id="ARBA00022500"/>
    </source>
</evidence>
<dbReference type="SUPFAM" id="SSF52172">
    <property type="entry name" value="CheY-like"/>
    <property type="match status" value="1"/>
</dbReference>
<proteinExistence type="predicted"/>
<dbReference type="PANTHER" id="PTHR44591">
    <property type="entry name" value="STRESS RESPONSE REGULATOR PROTEIN 1"/>
    <property type="match status" value="1"/>
</dbReference>
<dbReference type="Proteomes" id="UP001302316">
    <property type="component" value="Unassembled WGS sequence"/>
</dbReference>
<dbReference type="GO" id="GO:0006935">
    <property type="term" value="P:chemotaxis"/>
    <property type="evidence" value="ECO:0007669"/>
    <property type="project" value="UniProtKB-KW"/>
</dbReference>
<dbReference type="GO" id="GO:0000160">
    <property type="term" value="P:phosphorelay signal transduction system"/>
    <property type="evidence" value="ECO:0007669"/>
    <property type="project" value="InterPro"/>
</dbReference>
<dbReference type="InterPro" id="IPR050595">
    <property type="entry name" value="Bact_response_regulator"/>
</dbReference>
<evidence type="ECO:0000256" key="4">
    <source>
        <dbReference type="SAM" id="MobiDB-lite"/>
    </source>
</evidence>
<dbReference type="InterPro" id="IPR001789">
    <property type="entry name" value="Sig_transdc_resp-reg_receiver"/>
</dbReference>
<comment type="caution">
    <text evidence="6">The sequence shown here is derived from an EMBL/GenBank/DDBJ whole genome shotgun (WGS) entry which is preliminary data.</text>
</comment>
<dbReference type="SMART" id="SM00448">
    <property type="entry name" value="REC"/>
    <property type="match status" value="1"/>
</dbReference>
<evidence type="ECO:0000313" key="6">
    <source>
        <dbReference type="EMBL" id="MEA5446523.1"/>
    </source>
</evidence>
<gene>
    <name evidence="6" type="ORF">VCB98_11910</name>
</gene>
<dbReference type="EMBL" id="JAYGII010000037">
    <property type="protein sequence ID" value="MEA5446523.1"/>
    <property type="molecule type" value="Genomic_DNA"/>
</dbReference>
<evidence type="ECO:0000256" key="3">
    <source>
        <dbReference type="PROSITE-ProRule" id="PRU00169"/>
    </source>
</evidence>
<evidence type="ECO:0000256" key="2">
    <source>
        <dbReference type="ARBA" id="ARBA00022553"/>
    </source>
</evidence>
<dbReference type="Gene3D" id="3.40.50.2300">
    <property type="match status" value="1"/>
</dbReference>
<dbReference type="Gene3D" id="3.40.1550.10">
    <property type="entry name" value="CheC-like"/>
    <property type="match status" value="1"/>
</dbReference>
<dbReference type="CDD" id="cd17593">
    <property type="entry name" value="REC_CheC-like"/>
    <property type="match status" value="1"/>
</dbReference>
<dbReference type="AlphaFoldDB" id="A0AAP6JGB6"/>
<feature type="region of interest" description="Disordered" evidence="4">
    <location>
        <begin position="125"/>
        <end position="158"/>
    </location>
</feature>
<dbReference type="CDD" id="cd17910">
    <property type="entry name" value="CheC_ClassII"/>
    <property type="match status" value="1"/>
</dbReference>
<feature type="modified residue" description="4-aspartylphosphate" evidence="3">
    <location>
        <position position="54"/>
    </location>
</feature>
<organism evidence="6 7">
    <name type="scientific">Natronospira elongata</name>
    <dbReference type="NCBI Taxonomy" id="3110268"/>
    <lineage>
        <taxon>Bacteria</taxon>
        <taxon>Pseudomonadati</taxon>
        <taxon>Pseudomonadota</taxon>
        <taxon>Gammaproteobacteria</taxon>
        <taxon>Natronospirales</taxon>
        <taxon>Natronospiraceae</taxon>
        <taxon>Natronospira</taxon>
    </lineage>
</organism>
<keyword evidence="2 3" id="KW-0597">Phosphoprotein</keyword>
<evidence type="ECO:0000313" key="7">
    <source>
        <dbReference type="Proteomes" id="UP001302316"/>
    </source>
</evidence>
<accession>A0AAP6JGB6</accession>
<name>A0AAP6JGB6_9GAMM</name>
<keyword evidence="1" id="KW-0145">Chemotaxis</keyword>
<dbReference type="InterPro" id="IPR011006">
    <property type="entry name" value="CheY-like_superfamily"/>
</dbReference>
<dbReference type="InterPro" id="IPR028976">
    <property type="entry name" value="CheC-like_sf"/>
</dbReference>
<dbReference type="PANTHER" id="PTHR44591:SF24">
    <property type="entry name" value="PROTEIN-GLUTAMATE METHYLESTERASE_PROTEIN-GLUTAMINE GLUTAMINASE 1"/>
    <property type="match status" value="1"/>
</dbReference>
<sequence>MSLKVLIVDDSAMSRKINRRALPQEWDVSISEAANGREALEAYRAGKAELMFLDLTMPEMDGFEVLATLQREGLDCFVIVISADVQPQAQERAKKLGAMAFIKKPVDPREVARILREYGIFDDRDLSPSSDSTQGDSRTGNKSSKQSKDPASFTEEQQDALREMTNVAMGQAGASLAAMLDHYVNLSTPTTRVVSSQQLADAVQAMLAEPQEPVAAVRQAFYSQVRGEAIIIYDQKGCRSLADLLGHEGEIGRATERELLLDVANLLVGAVINGLGEQIGESFNLSAPAMMARSMPVEKLLHGDRMEWHHALLVEVHFGLEQRDFQCHMVILMPEESILGIRKFLENLLEGMA</sequence>
<feature type="domain" description="Response regulatory" evidence="5">
    <location>
        <begin position="4"/>
        <end position="119"/>
    </location>
</feature>
<dbReference type="PROSITE" id="PS50110">
    <property type="entry name" value="RESPONSE_REGULATORY"/>
    <property type="match status" value="1"/>
</dbReference>
<reference evidence="6 7" key="1">
    <citation type="submission" date="2023-12" db="EMBL/GenBank/DDBJ databases">
        <title>Whole-genome sequencing of halo(alkali)philic microorganisms from hypersaline lakes.</title>
        <authorList>
            <person name="Sorokin D.Y."/>
            <person name="Merkel A.Y."/>
            <person name="Messina E."/>
            <person name="Yakimov M."/>
        </authorList>
    </citation>
    <scope>NUCLEOTIDE SEQUENCE [LARGE SCALE GENOMIC DNA]</scope>
    <source>
        <strain evidence="6 7">AB-CW1</strain>
    </source>
</reference>
<feature type="compositionally biased region" description="Polar residues" evidence="4">
    <location>
        <begin position="127"/>
        <end position="144"/>
    </location>
</feature>
<dbReference type="RefSeq" id="WP_346052817.1">
    <property type="nucleotide sequence ID" value="NZ_JAYGII010000037.1"/>
</dbReference>
<evidence type="ECO:0000259" key="5">
    <source>
        <dbReference type="PROSITE" id="PS50110"/>
    </source>
</evidence>
<keyword evidence="7" id="KW-1185">Reference proteome</keyword>
<protein>
    <submittedName>
        <fullName evidence="6">Response regulator</fullName>
    </submittedName>
</protein>
<dbReference type="Pfam" id="PF00072">
    <property type="entry name" value="Response_reg"/>
    <property type="match status" value="1"/>
</dbReference>
<dbReference type="SUPFAM" id="SSF103039">
    <property type="entry name" value="CheC-like"/>
    <property type="match status" value="1"/>
</dbReference>